<reference evidence="2" key="1">
    <citation type="submission" date="2023-08" db="EMBL/GenBank/DDBJ databases">
        <authorList>
            <person name="Audoor S."/>
            <person name="Bilcke G."/>
        </authorList>
    </citation>
    <scope>NUCLEOTIDE SEQUENCE</scope>
</reference>
<name>A0AAD2CQJ1_9STRA</name>
<dbReference type="Proteomes" id="UP001295423">
    <property type="component" value="Unassembled WGS sequence"/>
</dbReference>
<proteinExistence type="predicted"/>
<dbReference type="EMBL" id="CAKOGP040001112">
    <property type="protein sequence ID" value="CAJ1943040.1"/>
    <property type="molecule type" value="Genomic_DNA"/>
</dbReference>
<sequence length="726" mass="82625">MADLDLGIDFSLESLEKELQSLESSLEDLEKKKHALDREVDGSQFISPDEEEKTVEPEKPLAVRWNELAMEVDSLVLAQDVCEWIRNFSEKAKKQGGMDILLESEMCTTLADLILKYPNILEMAPQVYGDHYLVLYDYCYDSLILLLRGELSTHRYPKDCRKLIKMAKKPNSSILAICKQLSWLEQSHHSVLRAIEGRTQPPSPPIVLTELFAPLVQKVRFHFVDGSKERITSTRVDRLPEWLLTYLRENVLQEKGPFFLAMILLQEAAGDEGALLFLNELVRLVQWVFSKRNFFRDPGVAGPQSNPMLLYSAMEHLIRFDKALQQCLPPTGSDSPETLLGCMDLLVTSDEDLMDWWIQREKESMFSTLMDQDSTDSIPKPLPNFISPRAEVFCALIRSTQYKASVLNAPRKYLREVAVPLCSQFVDALHERINSLKRRLFNYSNKRRIVSGLAPRDELKASIFEWIEVINGARLAADLLGRQDSWQQEESVAASQSDHDLARFGRSLERLNEVMIDEFLVSFVETILLEHAKCASYIMMAQHLLATQEWEEDGSDLSVELRETKLALEILRTGCNEVVNATDDATGASQAPSPFAFAPVVMQEQVMERLAHKFMEVAMDVHSMTPEIWQTGARVFARDVHVLFFGAPFPLCQRLLDVAILMTVDSKVAHSLFLALVGLTGARRLSMDDFINDERLFDEAVSMIRAKGFNRLELSDVISVLGRRRD</sequence>
<keyword evidence="3" id="KW-1185">Reference proteome</keyword>
<organism evidence="2 3">
    <name type="scientific">Cylindrotheca closterium</name>
    <dbReference type="NCBI Taxonomy" id="2856"/>
    <lineage>
        <taxon>Eukaryota</taxon>
        <taxon>Sar</taxon>
        <taxon>Stramenopiles</taxon>
        <taxon>Ochrophyta</taxon>
        <taxon>Bacillariophyta</taxon>
        <taxon>Bacillariophyceae</taxon>
        <taxon>Bacillariophycidae</taxon>
        <taxon>Bacillariales</taxon>
        <taxon>Bacillariaceae</taxon>
        <taxon>Cylindrotheca</taxon>
    </lineage>
</organism>
<feature type="coiled-coil region" evidence="1">
    <location>
        <begin position="12"/>
        <end position="39"/>
    </location>
</feature>
<keyword evidence="1" id="KW-0175">Coiled coil</keyword>
<comment type="caution">
    <text evidence="2">The sequence shown here is derived from an EMBL/GenBank/DDBJ whole genome shotgun (WGS) entry which is preliminary data.</text>
</comment>
<dbReference type="AlphaFoldDB" id="A0AAD2CQJ1"/>
<accession>A0AAD2CQJ1</accession>
<evidence type="ECO:0000256" key="1">
    <source>
        <dbReference type="SAM" id="Coils"/>
    </source>
</evidence>
<protein>
    <recommendedName>
        <fullName evidence="4">RAD50-interacting protein 1</fullName>
    </recommendedName>
</protein>
<evidence type="ECO:0000313" key="2">
    <source>
        <dbReference type="EMBL" id="CAJ1943040.1"/>
    </source>
</evidence>
<gene>
    <name evidence="2" type="ORF">CYCCA115_LOCUS8247</name>
</gene>
<evidence type="ECO:0008006" key="4">
    <source>
        <dbReference type="Google" id="ProtNLM"/>
    </source>
</evidence>
<evidence type="ECO:0000313" key="3">
    <source>
        <dbReference type="Proteomes" id="UP001295423"/>
    </source>
</evidence>